<sequence>MTKQEAIKDLIQIPGVGKSLATDLWNIGITKVADLKGKDPELLYDLSNRFAGVVQDRCVLYVFRCAVYYANTSKEQHETEKLKWWNWKDKVLTTTRTSD</sequence>
<evidence type="ECO:0000313" key="2">
    <source>
        <dbReference type="Proteomes" id="UP000240978"/>
    </source>
</evidence>
<comment type="caution">
    <text evidence="1">The sequence shown here is derived from an EMBL/GenBank/DDBJ whole genome shotgun (WGS) entry which is preliminary data.</text>
</comment>
<organism evidence="1 2">
    <name type="scientific">Chitinophaga ginsengisoli</name>
    <dbReference type="NCBI Taxonomy" id="363837"/>
    <lineage>
        <taxon>Bacteria</taxon>
        <taxon>Pseudomonadati</taxon>
        <taxon>Bacteroidota</taxon>
        <taxon>Chitinophagia</taxon>
        <taxon>Chitinophagales</taxon>
        <taxon>Chitinophagaceae</taxon>
        <taxon>Chitinophaga</taxon>
    </lineage>
</organism>
<dbReference type="Gene3D" id="1.10.150.20">
    <property type="entry name" value="5' to 3' exonuclease, C-terminal subdomain"/>
    <property type="match status" value="1"/>
</dbReference>
<keyword evidence="2" id="KW-1185">Reference proteome</keyword>
<dbReference type="EMBL" id="PYGK01000002">
    <property type="protein sequence ID" value="PSL34496.1"/>
    <property type="molecule type" value="Genomic_DNA"/>
</dbReference>
<dbReference type="InterPro" id="IPR021725">
    <property type="entry name" value="Cdd1"/>
</dbReference>
<dbReference type="SUPFAM" id="SSF158702">
    <property type="entry name" value="Sec63 N-terminal domain-like"/>
    <property type="match status" value="1"/>
</dbReference>
<reference evidence="1 2" key="1">
    <citation type="submission" date="2018-03" db="EMBL/GenBank/DDBJ databases">
        <title>Genomic Encyclopedia of Archaeal and Bacterial Type Strains, Phase II (KMG-II): from individual species to whole genera.</title>
        <authorList>
            <person name="Goeker M."/>
        </authorList>
    </citation>
    <scope>NUCLEOTIDE SEQUENCE [LARGE SCALE GENOMIC DNA]</scope>
    <source>
        <strain evidence="1 2">DSM 18107</strain>
    </source>
</reference>
<gene>
    <name evidence="1" type="ORF">CLV42_10267</name>
</gene>
<dbReference type="OrthoDB" id="9790407at2"/>
<dbReference type="AlphaFoldDB" id="A0A2P8GKK1"/>
<evidence type="ECO:0000313" key="1">
    <source>
        <dbReference type="EMBL" id="PSL34496.1"/>
    </source>
</evidence>
<accession>A0A2P8GKK1</accession>
<dbReference type="Pfam" id="PF11731">
    <property type="entry name" value="Cdd1"/>
    <property type="match status" value="1"/>
</dbReference>
<proteinExistence type="predicted"/>
<dbReference type="Proteomes" id="UP000240978">
    <property type="component" value="Unassembled WGS sequence"/>
</dbReference>
<protein>
    <submittedName>
        <fullName evidence="1">Pathogenicity locus Cdd1 protein</fullName>
    </submittedName>
</protein>
<dbReference type="RefSeq" id="WP_106600790.1">
    <property type="nucleotide sequence ID" value="NZ_PYGK01000002.1"/>
</dbReference>
<name>A0A2P8GKK1_9BACT</name>